<sequence length="268" mass="30215">MASIQEHPMDSTPVFYDEKRAVPGPRTLESLQLVLVARKDTDGGDRYARVVFPRTYKSAQESASRVFKRYNAKAGDPDNVVLRLPSKNRTGQWIWADVDPEDWMRSVLGAVEVGVFIVPQDIEPPFLRGYLWLVPGKPVGNRNIVAWSGRRYCIGRPSTYQEALAHLNDLLSCKDMSTSLVEDLAHSSSFARKTGAKRARRTMFVYFPEQVGEETSERVGNRTVWSSGQSGILGAWVEIPKAAETDVEVWRKYLPQPRFTLGVIIADR</sequence>
<evidence type="ECO:0000313" key="2">
    <source>
        <dbReference type="Proteomes" id="UP000001861"/>
    </source>
</evidence>
<dbReference type="RefSeq" id="XP_001829723.1">
    <property type="nucleotide sequence ID" value="XM_001829671.1"/>
</dbReference>
<dbReference type="InParanoid" id="A8N4C8"/>
<gene>
    <name evidence="1" type="ORF">CC1G_09612</name>
</gene>
<dbReference type="EMBL" id="AACS02000003">
    <property type="protein sequence ID" value="EAU92091.1"/>
    <property type="molecule type" value="Genomic_DNA"/>
</dbReference>
<dbReference type="GeneID" id="6006157"/>
<keyword evidence="2" id="KW-1185">Reference proteome</keyword>
<accession>A8N4C8</accession>
<protein>
    <submittedName>
        <fullName evidence="1">Uncharacterized protein</fullName>
    </submittedName>
</protein>
<name>A8N4C8_COPC7</name>
<dbReference type="Proteomes" id="UP000001861">
    <property type="component" value="Unassembled WGS sequence"/>
</dbReference>
<organism evidence="1 2">
    <name type="scientific">Coprinopsis cinerea (strain Okayama-7 / 130 / ATCC MYA-4618 / FGSC 9003)</name>
    <name type="common">Inky cap fungus</name>
    <name type="synonym">Hormographiella aspergillata</name>
    <dbReference type="NCBI Taxonomy" id="240176"/>
    <lineage>
        <taxon>Eukaryota</taxon>
        <taxon>Fungi</taxon>
        <taxon>Dikarya</taxon>
        <taxon>Basidiomycota</taxon>
        <taxon>Agaricomycotina</taxon>
        <taxon>Agaricomycetes</taxon>
        <taxon>Agaricomycetidae</taxon>
        <taxon>Agaricales</taxon>
        <taxon>Agaricineae</taxon>
        <taxon>Psathyrellaceae</taxon>
        <taxon>Coprinopsis</taxon>
    </lineage>
</organism>
<dbReference type="OMA" id="SCPTTYE"/>
<dbReference type="AlphaFoldDB" id="A8N4C8"/>
<dbReference type="VEuPathDB" id="FungiDB:CC1G_09612"/>
<proteinExistence type="predicted"/>
<reference evidence="1 2" key="1">
    <citation type="journal article" date="2010" name="Proc. Natl. Acad. Sci. U.S.A.">
        <title>Insights into evolution of multicellular fungi from the assembled chromosomes of the mushroom Coprinopsis cinerea (Coprinus cinereus).</title>
        <authorList>
            <person name="Stajich J.E."/>
            <person name="Wilke S.K."/>
            <person name="Ahren D."/>
            <person name="Au C.H."/>
            <person name="Birren B.W."/>
            <person name="Borodovsky M."/>
            <person name="Burns C."/>
            <person name="Canback B."/>
            <person name="Casselton L.A."/>
            <person name="Cheng C.K."/>
            <person name="Deng J."/>
            <person name="Dietrich F.S."/>
            <person name="Fargo D.C."/>
            <person name="Farman M.L."/>
            <person name="Gathman A.C."/>
            <person name="Goldberg J."/>
            <person name="Guigo R."/>
            <person name="Hoegger P.J."/>
            <person name="Hooker J.B."/>
            <person name="Huggins A."/>
            <person name="James T.Y."/>
            <person name="Kamada T."/>
            <person name="Kilaru S."/>
            <person name="Kodira C."/>
            <person name="Kues U."/>
            <person name="Kupfer D."/>
            <person name="Kwan H.S."/>
            <person name="Lomsadze A."/>
            <person name="Li W."/>
            <person name="Lilly W.W."/>
            <person name="Ma L.J."/>
            <person name="Mackey A.J."/>
            <person name="Manning G."/>
            <person name="Martin F."/>
            <person name="Muraguchi H."/>
            <person name="Natvig D.O."/>
            <person name="Palmerini H."/>
            <person name="Ramesh M.A."/>
            <person name="Rehmeyer C.J."/>
            <person name="Roe B.A."/>
            <person name="Shenoy N."/>
            <person name="Stanke M."/>
            <person name="Ter-Hovhannisyan V."/>
            <person name="Tunlid A."/>
            <person name="Velagapudi R."/>
            <person name="Vision T.J."/>
            <person name="Zeng Q."/>
            <person name="Zolan M.E."/>
            <person name="Pukkila P.J."/>
        </authorList>
    </citation>
    <scope>NUCLEOTIDE SEQUENCE [LARGE SCALE GENOMIC DNA]</scope>
    <source>
        <strain evidence="2">Okayama-7 / 130 / ATCC MYA-4618 / FGSC 9003</strain>
    </source>
</reference>
<comment type="caution">
    <text evidence="1">The sequence shown here is derived from an EMBL/GenBank/DDBJ whole genome shotgun (WGS) entry which is preliminary data.</text>
</comment>
<evidence type="ECO:0000313" key="1">
    <source>
        <dbReference type="EMBL" id="EAU92091.1"/>
    </source>
</evidence>
<dbReference type="KEGG" id="cci:CC1G_09612"/>
<dbReference type="OrthoDB" id="3063824at2759"/>